<evidence type="ECO:0000313" key="1">
    <source>
        <dbReference type="EMBL" id="KLV01213.1"/>
    </source>
</evidence>
<organism evidence="1 2">
    <name type="scientific">Photobacterium aphoticum</name>
    <dbReference type="NCBI Taxonomy" id="754436"/>
    <lineage>
        <taxon>Bacteria</taxon>
        <taxon>Pseudomonadati</taxon>
        <taxon>Pseudomonadota</taxon>
        <taxon>Gammaproteobacteria</taxon>
        <taxon>Vibrionales</taxon>
        <taxon>Vibrionaceae</taxon>
        <taxon>Photobacterium</taxon>
    </lineage>
</organism>
<reference evidence="1 2" key="1">
    <citation type="submission" date="2015-05" db="EMBL/GenBank/DDBJ databases">
        <title>Photobacterium galathea sp. nov.</title>
        <authorList>
            <person name="Machado H."/>
            <person name="Gram L."/>
        </authorList>
    </citation>
    <scope>NUCLEOTIDE SEQUENCE [LARGE SCALE GENOMIC DNA]</scope>
    <source>
        <strain evidence="1 2">DSM 25995</strain>
    </source>
</reference>
<dbReference type="AlphaFoldDB" id="A0A0J1GNA4"/>
<comment type="caution">
    <text evidence="1">The sequence shown here is derived from an EMBL/GenBank/DDBJ whole genome shotgun (WGS) entry which is preliminary data.</text>
</comment>
<proteinExistence type="predicted"/>
<protein>
    <submittedName>
        <fullName evidence="1">Uncharacterized protein</fullName>
    </submittedName>
</protein>
<accession>A0A0J1GNA4</accession>
<dbReference type="EMBL" id="LDOV01000016">
    <property type="protein sequence ID" value="KLV01213.1"/>
    <property type="molecule type" value="Genomic_DNA"/>
</dbReference>
<gene>
    <name evidence="1" type="ORF">ABT58_08800</name>
</gene>
<sequence length="153" mass="17649">MSFLNHSQFAHLATRSANEIFMDKIGQALGSDAKYYQARVSCNKLTDTHVELVKKSLQKKHISHYLTEVSKYFDVNKSDGFMIAGSQFFYEVNKDITSFNANVKWADERLDLFILPNRSVFDMPQSEDKKQADSDTANCRELIEQQLKANIWL</sequence>
<name>A0A0J1GNA4_9GAMM</name>
<evidence type="ECO:0000313" key="2">
    <source>
        <dbReference type="Proteomes" id="UP000036426"/>
    </source>
</evidence>
<dbReference type="PATRIC" id="fig|754436.4.peg.1857"/>
<keyword evidence="2" id="KW-1185">Reference proteome</keyword>
<dbReference type="Proteomes" id="UP000036426">
    <property type="component" value="Unassembled WGS sequence"/>
</dbReference>